<evidence type="ECO:0000256" key="1">
    <source>
        <dbReference type="ARBA" id="ARBA00004141"/>
    </source>
</evidence>
<dbReference type="GO" id="GO:0005262">
    <property type="term" value="F:calcium channel activity"/>
    <property type="evidence" value="ECO:0007669"/>
    <property type="project" value="TreeGrafter"/>
</dbReference>
<feature type="transmembrane region" description="Helical" evidence="5">
    <location>
        <begin position="292"/>
        <end position="310"/>
    </location>
</feature>
<organism evidence="7 8">
    <name type="scientific">Membranihabitans marinus</name>
    <dbReference type="NCBI Taxonomy" id="1227546"/>
    <lineage>
        <taxon>Bacteria</taxon>
        <taxon>Pseudomonadati</taxon>
        <taxon>Bacteroidota</taxon>
        <taxon>Saprospiria</taxon>
        <taxon>Saprospirales</taxon>
        <taxon>Saprospiraceae</taxon>
        <taxon>Membranihabitans</taxon>
    </lineage>
</organism>
<feature type="domain" description="Sodium/calcium exchanger membrane region" evidence="6">
    <location>
        <begin position="168"/>
        <end position="304"/>
    </location>
</feature>
<keyword evidence="8" id="KW-1185">Reference proteome</keyword>
<comment type="caution">
    <text evidence="7">The sequence shown here is derived from an EMBL/GenBank/DDBJ whole genome shotgun (WGS) entry which is preliminary data.</text>
</comment>
<dbReference type="Proteomes" id="UP000753961">
    <property type="component" value="Unassembled WGS sequence"/>
</dbReference>
<reference evidence="7" key="1">
    <citation type="submission" date="2021-06" db="EMBL/GenBank/DDBJ databases">
        <title>44 bacteria genomes isolated from Dapeng, Shenzhen.</title>
        <authorList>
            <person name="Zheng W."/>
            <person name="Yu S."/>
            <person name="Huang Y."/>
        </authorList>
    </citation>
    <scope>NUCLEOTIDE SEQUENCE</scope>
    <source>
        <strain evidence="7">DP5N28-2</strain>
    </source>
</reference>
<dbReference type="AlphaFoldDB" id="A0A953HME0"/>
<feature type="transmembrane region" description="Helical" evidence="5">
    <location>
        <begin position="168"/>
        <end position="186"/>
    </location>
</feature>
<dbReference type="InterPro" id="IPR004481">
    <property type="entry name" value="K/Na/Ca-exchanger"/>
</dbReference>
<sequence>MEYTLGVNLVIFIVSLVVLVKGSDWFVDAAEKLGLAFGINSFIIGVTVVAIGTSLPELASSIAAVYSNESEIVLGNVVGSNITNILLVLGIVAMLGNVVPLEYDIMDVDMPLLVASALFLYFALEDLHFSMFDAFIFLAALIGFILNSVRSNKFEETEERPKATYKTYLLLVAGGALVYLGSQYTVFGLKGLSGNLGIGSGVLAFTLLALGTSLPEVVVSVTAARKGKAGMAIGNVLGSNMFNTYAVMAIPAFIGDLVIPASSFQFAVPFMIAVTLLFVVITFSGRINRYEGLMLLLFYVFFLYKMSTSIL</sequence>
<feature type="transmembrane region" description="Helical" evidence="5">
    <location>
        <begin position="72"/>
        <end position="96"/>
    </location>
</feature>
<dbReference type="InterPro" id="IPR044880">
    <property type="entry name" value="NCX_ion-bd_dom_sf"/>
</dbReference>
<accession>A0A953HME0</accession>
<feature type="transmembrane region" description="Helical" evidence="5">
    <location>
        <begin position="6"/>
        <end position="26"/>
    </location>
</feature>
<name>A0A953HME0_9BACT</name>
<feature type="transmembrane region" description="Helical" evidence="5">
    <location>
        <begin position="198"/>
        <end position="219"/>
    </location>
</feature>
<dbReference type="GO" id="GO:0006874">
    <property type="term" value="P:intracellular calcium ion homeostasis"/>
    <property type="evidence" value="ECO:0007669"/>
    <property type="project" value="TreeGrafter"/>
</dbReference>
<feature type="transmembrane region" description="Helical" evidence="5">
    <location>
        <begin position="266"/>
        <end position="285"/>
    </location>
</feature>
<evidence type="ECO:0000313" key="8">
    <source>
        <dbReference type="Proteomes" id="UP000753961"/>
    </source>
</evidence>
<evidence type="ECO:0000256" key="5">
    <source>
        <dbReference type="SAM" id="Phobius"/>
    </source>
</evidence>
<evidence type="ECO:0000259" key="6">
    <source>
        <dbReference type="Pfam" id="PF01699"/>
    </source>
</evidence>
<evidence type="ECO:0000313" key="7">
    <source>
        <dbReference type="EMBL" id="MBY5957754.1"/>
    </source>
</evidence>
<dbReference type="GO" id="GO:0005886">
    <property type="term" value="C:plasma membrane"/>
    <property type="evidence" value="ECO:0007669"/>
    <property type="project" value="TreeGrafter"/>
</dbReference>
<dbReference type="NCBIfam" id="TIGR00367">
    <property type="entry name" value="calcium/sodium antiporter"/>
    <property type="match status" value="1"/>
</dbReference>
<dbReference type="PANTHER" id="PTHR10846:SF8">
    <property type="entry name" value="INNER MEMBRANE PROTEIN YRBG"/>
    <property type="match status" value="1"/>
</dbReference>
<dbReference type="GO" id="GO:0008273">
    <property type="term" value="F:calcium, potassium:sodium antiporter activity"/>
    <property type="evidence" value="ECO:0007669"/>
    <property type="project" value="TreeGrafter"/>
</dbReference>
<keyword evidence="2 5" id="KW-0812">Transmembrane</keyword>
<keyword evidence="4 5" id="KW-0472">Membrane</keyword>
<dbReference type="InterPro" id="IPR004837">
    <property type="entry name" value="NaCa_Exmemb"/>
</dbReference>
<comment type="subcellular location">
    <subcellularLocation>
        <location evidence="1">Membrane</location>
        <topology evidence="1">Multi-pass membrane protein</topology>
    </subcellularLocation>
</comment>
<evidence type="ECO:0000256" key="2">
    <source>
        <dbReference type="ARBA" id="ARBA00022692"/>
    </source>
</evidence>
<evidence type="ECO:0000256" key="4">
    <source>
        <dbReference type="ARBA" id="ARBA00023136"/>
    </source>
</evidence>
<dbReference type="RefSeq" id="WP_222579276.1">
    <property type="nucleotide sequence ID" value="NZ_JAHVHU010000006.1"/>
</dbReference>
<dbReference type="Gene3D" id="1.20.1420.30">
    <property type="entry name" value="NCX, central ion-binding region"/>
    <property type="match status" value="1"/>
</dbReference>
<keyword evidence="3 5" id="KW-1133">Transmembrane helix</keyword>
<protein>
    <submittedName>
        <fullName evidence="7">Calcium/sodium antiporter</fullName>
    </submittedName>
</protein>
<feature type="transmembrane region" description="Helical" evidence="5">
    <location>
        <begin position="130"/>
        <end position="147"/>
    </location>
</feature>
<dbReference type="Pfam" id="PF01699">
    <property type="entry name" value="Na_Ca_ex"/>
    <property type="match status" value="2"/>
</dbReference>
<proteinExistence type="predicted"/>
<feature type="transmembrane region" description="Helical" evidence="5">
    <location>
        <begin position="231"/>
        <end position="254"/>
    </location>
</feature>
<dbReference type="EMBL" id="JAHVHU010000006">
    <property type="protein sequence ID" value="MBY5957754.1"/>
    <property type="molecule type" value="Genomic_DNA"/>
</dbReference>
<gene>
    <name evidence="7" type="ORF">KUV50_06415</name>
</gene>
<evidence type="ECO:0000256" key="3">
    <source>
        <dbReference type="ARBA" id="ARBA00022989"/>
    </source>
</evidence>
<feature type="domain" description="Sodium/calcium exchanger membrane region" evidence="6">
    <location>
        <begin position="9"/>
        <end position="147"/>
    </location>
</feature>
<dbReference type="PANTHER" id="PTHR10846">
    <property type="entry name" value="SODIUM/POTASSIUM/CALCIUM EXCHANGER"/>
    <property type="match status" value="1"/>
</dbReference>